<evidence type="ECO:0000313" key="2">
    <source>
        <dbReference type="EMBL" id="EJU02953.1"/>
    </source>
</evidence>
<name>M5GE40_DACPD</name>
<dbReference type="HOGENOM" id="CLU_075600_0_0_1"/>
<sequence length="319" mass="35494">MTAAIIAHMREDAEDPGFLLLVKYPDIMPFGNAVTLLLNSPQSALVCNLPEKWVQLFALDQQEELAALSTPAKEEEEEDEEEKKFKAMLSGFSTSLGSLASLLAKAEKGKAKAKETMLAKAVMRHLNNGMDKTSPATRACRRPMKEDSCNAGWMPEETLCMLCCKHAIVKDGKVHHNKKALQHSLSACLAKAMALPPVSVEDLFLLETPEPKPIEKPTEKPAKKKKQKPVHSYMLVKPKKHEQEDNKDLVGLSLKWSRLLEAEVKLLVMPLRMAEHKMLKLRKSLQIAQKAVDTVQKVVNTAMGWADQVQTLLGKALTE</sequence>
<evidence type="ECO:0000256" key="1">
    <source>
        <dbReference type="SAM" id="MobiDB-lite"/>
    </source>
</evidence>
<gene>
    <name evidence="2" type="ORF">DACRYDRAFT_106131</name>
</gene>
<dbReference type="RefSeq" id="XP_040629847.1">
    <property type="nucleotide sequence ID" value="XM_040768200.1"/>
</dbReference>
<dbReference type="Proteomes" id="UP000030653">
    <property type="component" value="Unassembled WGS sequence"/>
</dbReference>
<dbReference type="EMBL" id="JH795860">
    <property type="protein sequence ID" value="EJU02953.1"/>
    <property type="molecule type" value="Genomic_DNA"/>
</dbReference>
<dbReference type="GeneID" id="63683262"/>
<evidence type="ECO:0000313" key="3">
    <source>
        <dbReference type="Proteomes" id="UP000030653"/>
    </source>
</evidence>
<proteinExistence type="predicted"/>
<protein>
    <submittedName>
        <fullName evidence="2">Uncharacterized protein</fullName>
    </submittedName>
</protein>
<dbReference type="AlphaFoldDB" id="M5GE40"/>
<dbReference type="OrthoDB" id="782330at2759"/>
<reference evidence="2 3" key="1">
    <citation type="journal article" date="2012" name="Science">
        <title>The Paleozoic origin of enzymatic lignin decomposition reconstructed from 31 fungal genomes.</title>
        <authorList>
            <person name="Floudas D."/>
            <person name="Binder M."/>
            <person name="Riley R."/>
            <person name="Barry K."/>
            <person name="Blanchette R.A."/>
            <person name="Henrissat B."/>
            <person name="Martinez A.T."/>
            <person name="Otillar R."/>
            <person name="Spatafora J.W."/>
            <person name="Yadav J.S."/>
            <person name="Aerts A."/>
            <person name="Benoit I."/>
            <person name="Boyd A."/>
            <person name="Carlson A."/>
            <person name="Copeland A."/>
            <person name="Coutinho P.M."/>
            <person name="de Vries R.P."/>
            <person name="Ferreira P."/>
            <person name="Findley K."/>
            <person name="Foster B."/>
            <person name="Gaskell J."/>
            <person name="Glotzer D."/>
            <person name="Gorecki P."/>
            <person name="Heitman J."/>
            <person name="Hesse C."/>
            <person name="Hori C."/>
            <person name="Igarashi K."/>
            <person name="Jurgens J.A."/>
            <person name="Kallen N."/>
            <person name="Kersten P."/>
            <person name="Kohler A."/>
            <person name="Kuees U."/>
            <person name="Kumar T.K.A."/>
            <person name="Kuo A."/>
            <person name="LaButti K."/>
            <person name="Larrondo L.F."/>
            <person name="Lindquist E."/>
            <person name="Ling A."/>
            <person name="Lombard V."/>
            <person name="Lucas S."/>
            <person name="Lundell T."/>
            <person name="Martin R."/>
            <person name="McLaughlin D.J."/>
            <person name="Morgenstern I."/>
            <person name="Morin E."/>
            <person name="Murat C."/>
            <person name="Nagy L.G."/>
            <person name="Nolan M."/>
            <person name="Ohm R.A."/>
            <person name="Patyshakuliyeva A."/>
            <person name="Rokas A."/>
            <person name="Ruiz-Duenas F.J."/>
            <person name="Sabat G."/>
            <person name="Salamov A."/>
            <person name="Samejima M."/>
            <person name="Schmutz J."/>
            <person name="Slot J.C."/>
            <person name="St John F."/>
            <person name="Stenlid J."/>
            <person name="Sun H."/>
            <person name="Sun S."/>
            <person name="Syed K."/>
            <person name="Tsang A."/>
            <person name="Wiebenga A."/>
            <person name="Young D."/>
            <person name="Pisabarro A."/>
            <person name="Eastwood D.C."/>
            <person name="Martin F."/>
            <person name="Cullen D."/>
            <person name="Grigoriev I.V."/>
            <person name="Hibbett D.S."/>
        </authorList>
    </citation>
    <scope>NUCLEOTIDE SEQUENCE [LARGE SCALE GENOMIC DNA]</scope>
    <source>
        <strain evidence="2 3">DJM-731 SS1</strain>
    </source>
</reference>
<organism evidence="2 3">
    <name type="scientific">Dacryopinax primogenitus (strain DJM 731)</name>
    <name type="common">Brown rot fungus</name>
    <dbReference type="NCBI Taxonomy" id="1858805"/>
    <lineage>
        <taxon>Eukaryota</taxon>
        <taxon>Fungi</taxon>
        <taxon>Dikarya</taxon>
        <taxon>Basidiomycota</taxon>
        <taxon>Agaricomycotina</taxon>
        <taxon>Dacrymycetes</taxon>
        <taxon>Dacrymycetales</taxon>
        <taxon>Dacrymycetaceae</taxon>
        <taxon>Dacryopinax</taxon>
    </lineage>
</organism>
<keyword evidence="3" id="KW-1185">Reference proteome</keyword>
<feature type="region of interest" description="Disordered" evidence="1">
    <location>
        <begin position="211"/>
        <end position="230"/>
    </location>
</feature>
<accession>M5GE40</accession>
<feature type="compositionally biased region" description="Basic and acidic residues" evidence="1">
    <location>
        <begin position="211"/>
        <end position="221"/>
    </location>
</feature>